<accession>A0A2R4XHD0</accession>
<dbReference type="Pfam" id="PF02618">
    <property type="entry name" value="YceG"/>
    <property type="match status" value="1"/>
</dbReference>
<reference evidence="8 9" key="1">
    <citation type="submission" date="2018-04" db="EMBL/GenBank/DDBJ databases">
        <title>Bordetella sp. HZ20 isolated from seawater.</title>
        <authorList>
            <person name="Sun C."/>
        </authorList>
    </citation>
    <scope>NUCLEOTIDE SEQUENCE [LARGE SCALE GENOMIC DNA]</scope>
    <source>
        <strain evidence="8 9">HZ20</strain>
    </source>
</reference>
<dbReference type="PANTHER" id="PTHR30518:SF2">
    <property type="entry name" value="ENDOLYTIC MUREIN TRANSGLYCOSYLASE"/>
    <property type="match status" value="1"/>
</dbReference>
<dbReference type="GO" id="GO:0071555">
    <property type="term" value="P:cell wall organization"/>
    <property type="evidence" value="ECO:0007669"/>
    <property type="project" value="UniProtKB-KW"/>
</dbReference>
<gene>
    <name evidence="7 8" type="primary">mltG</name>
    <name evidence="8" type="ORF">DBV39_05410</name>
</gene>
<keyword evidence="6 7" id="KW-0961">Cell wall biogenesis/degradation</keyword>
<evidence type="ECO:0000256" key="2">
    <source>
        <dbReference type="ARBA" id="ARBA00022692"/>
    </source>
</evidence>
<comment type="function">
    <text evidence="7">Functions as a peptidoglycan terminase that cleaves nascent peptidoglycan strands endolytically to terminate their elongation.</text>
</comment>
<dbReference type="InterPro" id="IPR003770">
    <property type="entry name" value="MLTG-like"/>
</dbReference>
<proteinExistence type="inferred from homology"/>
<dbReference type="Proteomes" id="UP000244571">
    <property type="component" value="Chromosome"/>
</dbReference>
<dbReference type="Gene3D" id="3.30.1490.480">
    <property type="entry name" value="Endolytic murein transglycosylase"/>
    <property type="match status" value="1"/>
</dbReference>
<keyword evidence="1 7" id="KW-1003">Cell membrane</keyword>
<keyword evidence="5 7" id="KW-0456">Lyase</keyword>
<comment type="similarity">
    <text evidence="7">Belongs to the transglycosylase MltG family.</text>
</comment>
<evidence type="ECO:0000256" key="7">
    <source>
        <dbReference type="HAMAP-Rule" id="MF_02065"/>
    </source>
</evidence>
<organism evidence="8 9">
    <name type="scientific">Orrella marina</name>
    <dbReference type="NCBI Taxonomy" id="2163011"/>
    <lineage>
        <taxon>Bacteria</taxon>
        <taxon>Pseudomonadati</taxon>
        <taxon>Pseudomonadota</taxon>
        <taxon>Betaproteobacteria</taxon>
        <taxon>Burkholderiales</taxon>
        <taxon>Alcaligenaceae</taxon>
        <taxon>Orrella</taxon>
    </lineage>
</organism>
<dbReference type="AlphaFoldDB" id="A0A2R4XHD0"/>
<keyword evidence="9" id="KW-1185">Reference proteome</keyword>
<evidence type="ECO:0000256" key="6">
    <source>
        <dbReference type="ARBA" id="ARBA00023316"/>
    </source>
</evidence>
<keyword evidence="7" id="KW-0997">Cell inner membrane</keyword>
<feature type="site" description="Important for catalytic activity" evidence="7">
    <location>
        <position position="221"/>
    </location>
</feature>
<dbReference type="GO" id="GO:0009252">
    <property type="term" value="P:peptidoglycan biosynthetic process"/>
    <property type="evidence" value="ECO:0007669"/>
    <property type="project" value="UniProtKB-UniRule"/>
</dbReference>
<dbReference type="KEGG" id="boz:DBV39_05410"/>
<keyword evidence="2 7" id="KW-0812">Transmembrane</keyword>
<dbReference type="EMBL" id="CP028901">
    <property type="protein sequence ID" value="AWB33238.1"/>
    <property type="molecule type" value="Genomic_DNA"/>
</dbReference>
<evidence type="ECO:0000256" key="1">
    <source>
        <dbReference type="ARBA" id="ARBA00022475"/>
    </source>
</evidence>
<evidence type="ECO:0000313" key="8">
    <source>
        <dbReference type="EMBL" id="AWB33238.1"/>
    </source>
</evidence>
<dbReference type="OrthoDB" id="9814591at2"/>
<dbReference type="RefSeq" id="WP_108620667.1">
    <property type="nucleotide sequence ID" value="NZ_CP028901.1"/>
</dbReference>
<protein>
    <recommendedName>
        <fullName evidence="7">Endolytic murein transglycosylase</fullName>
        <ecNumber evidence="7">4.2.2.29</ecNumber>
    </recommendedName>
    <alternativeName>
        <fullName evidence="7">Peptidoglycan lytic transglycosylase</fullName>
    </alternativeName>
    <alternativeName>
        <fullName evidence="7">Peptidoglycan polymerization terminase</fullName>
    </alternativeName>
</protein>
<keyword evidence="4 7" id="KW-0472">Membrane</keyword>
<evidence type="ECO:0000313" key="9">
    <source>
        <dbReference type="Proteomes" id="UP000244571"/>
    </source>
</evidence>
<evidence type="ECO:0000256" key="3">
    <source>
        <dbReference type="ARBA" id="ARBA00022989"/>
    </source>
</evidence>
<comment type="catalytic activity">
    <reaction evidence="7">
        <text>a peptidoglycan chain = a peptidoglycan chain with N-acetyl-1,6-anhydromuramyl-[peptide] at the reducing end + a peptidoglycan chain with N-acetylglucosamine at the non-reducing end.</text>
        <dbReference type="EC" id="4.2.2.29"/>
    </reaction>
</comment>
<dbReference type="NCBIfam" id="TIGR00247">
    <property type="entry name" value="endolytic transglycosylase MltG"/>
    <property type="match status" value="1"/>
</dbReference>
<dbReference type="HAMAP" id="MF_02065">
    <property type="entry name" value="MltG"/>
    <property type="match status" value="1"/>
</dbReference>
<sequence length="337" mass="37842">MRWLFKMLFWILLLAVLAAGGVAAFSWHWVNKPLDLPKPEVDIRVYSGSGPGVIADEMIRQGINMPRESFILLARLTEKDRLIKAGGYQIQTGDSLWQVLDKMARGEVTQRQVALIEGWTVPQIAQALANHPDIETTIDPVTLHDQKALAKRLGLDTEHVEGLLFPDTYVFPVGSTDEEILRQALKAQQDALQKAWENRAPDLPLKSPYEALILASIVEKETGFHGERARIAGVFINRLNVGMPLQTDPTVIYGMGDRYEGRIRRADLQRDTPWNTYTRPGLPPTPIAAVSRASLEAALHPESHDFYYFVARGDGTSEFAKDLRQHNRNVAKYILGK</sequence>
<dbReference type="GO" id="GO:0005886">
    <property type="term" value="C:plasma membrane"/>
    <property type="evidence" value="ECO:0007669"/>
    <property type="project" value="UniProtKB-UniRule"/>
</dbReference>
<dbReference type="PANTHER" id="PTHR30518">
    <property type="entry name" value="ENDOLYTIC MUREIN TRANSGLYCOSYLASE"/>
    <property type="match status" value="1"/>
</dbReference>
<dbReference type="Gene3D" id="3.30.160.60">
    <property type="entry name" value="Classic Zinc Finger"/>
    <property type="match status" value="1"/>
</dbReference>
<evidence type="ECO:0000256" key="4">
    <source>
        <dbReference type="ARBA" id="ARBA00023136"/>
    </source>
</evidence>
<dbReference type="CDD" id="cd08010">
    <property type="entry name" value="MltG_like"/>
    <property type="match status" value="1"/>
</dbReference>
<dbReference type="EC" id="4.2.2.29" evidence="7"/>
<name>A0A2R4XHD0_9BURK</name>
<evidence type="ECO:0000256" key="5">
    <source>
        <dbReference type="ARBA" id="ARBA00023239"/>
    </source>
</evidence>
<keyword evidence="3 7" id="KW-1133">Transmembrane helix</keyword>
<dbReference type="GO" id="GO:0008932">
    <property type="term" value="F:lytic endotransglycosylase activity"/>
    <property type="evidence" value="ECO:0007669"/>
    <property type="project" value="UniProtKB-UniRule"/>
</dbReference>